<proteinExistence type="predicted"/>
<keyword evidence="1" id="KW-0812">Transmembrane</keyword>
<protein>
    <recommendedName>
        <fullName evidence="5">EGF-like domain-containing protein</fullName>
    </recommendedName>
</protein>
<feature type="chain" id="PRO_5007299982" description="EGF-like domain-containing protein" evidence="2">
    <location>
        <begin position="19"/>
        <end position="455"/>
    </location>
</feature>
<dbReference type="Proteomes" id="UP000007266">
    <property type="component" value="Linkage group 5"/>
</dbReference>
<keyword evidence="2" id="KW-0732">Signal</keyword>
<dbReference type="InParanoid" id="A0A139WIC8"/>
<keyword evidence="1" id="KW-1133">Transmembrane helix</keyword>
<reference evidence="3 4" key="1">
    <citation type="journal article" date="2008" name="Nature">
        <title>The genome of the model beetle and pest Tribolium castaneum.</title>
        <authorList>
            <consortium name="Tribolium Genome Sequencing Consortium"/>
            <person name="Richards S."/>
            <person name="Gibbs R.A."/>
            <person name="Weinstock G.M."/>
            <person name="Brown S.J."/>
            <person name="Denell R."/>
            <person name="Beeman R.W."/>
            <person name="Gibbs R."/>
            <person name="Beeman R.W."/>
            <person name="Brown S.J."/>
            <person name="Bucher G."/>
            <person name="Friedrich M."/>
            <person name="Grimmelikhuijzen C.J."/>
            <person name="Klingler M."/>
            <person name="Lorenzen M."/>
            <person name="Richards S."/>
            <person name="Roth S."/>
            <person name="Schroder R."/>
            <person name="Tautz D."/>
            <person name="Zdobnov E.M."/>
            <person name="Muzny D."/>
            <person name="Gibbs R.A."/>
            <person name="Weinstock G.M."/>
            <person name="Attaway T."/>
            <person name="Bell S."/>
            <person name="Buhay C.J."/>
            <person name="Chandrabose M.N."/>
            <person name="Chavez D."/>
            <person name="Clerk-Blankenburg K.P."/>
            <person name="Cree A."/>
            <person name="Dao M."/>
            <person name="Davis C."/>
            <person name="Chacko J."/>
            <person name="Dinh H."/>
            <person name="Dugan-Rocha S."/>
            <person name="Fowler G."/>
            <person name="Garner T.T."/>
            <person name="Garnes J."/>
            <person name="Gnirke A."/>
            <person name="Hawes A."/>
            <person name="Hernandez J."/>
            <person name="Hines S."/>
            <person name="Holder M."/>
            <person name="Hume J."/>
            <person name="Jhangiani S.N."/>
            <person name="Joshi V."/>
            <person name="Khan Z.M."/>
            <person name="Jackson L."/>
            <person name="Kovar C."/>
            <person name="Kowis A."/>
            <person name="Lee S."/>
            <person name="Lewis L.R."/>
            <person name="Margolis J."/>
            <person name="Morgan M."/>
            <person name="Nazareth L.V."/>
            <person name="Nguyen N."/>
            <person name="Okwuonu G."/>
            <person name="Parker D."/>
            <person name="Richards S."/>
            <person name="Ruiz S.J."/>
            <person name="Santibanez J."/>
            <person name="Savard J."/>
            <person name="Scherer S.E."/>
            <person name="Schneider B."/>
            <person name="Sodergren E."/>
            <person name="Tautz D."/>
            <person name="Vattahil S."/>
            <person name="Villasana D."/>
            <person name="White C.S."/>
            <person name="Wright R."/>
            <person name="Park Y."/>
            <person name="Beeman R.W."/>
            <person name="Lord J."/>
            <person name="Oppert B."/>
            <person name="Lorenzen M."/>
            <person name="Brown S."/>
            <person name="Wang L."/>
            <person name="Savard J."/>
            <person name="Tautz D."/>
            <person name="Richards S."/>
            <person name="Weinstock G."/>
            <person name="Gibbs R.A."/>
            <person name="Liu Y."/>
            <person name="Worley K."/>
            <person name="Weinstock G."/>
            <person name="Elsik C.G."/>
            <person name="Reese J.T."/>
            <person name="Elhaik E."/>
            <person name="Landan G."/>
            <person name="Graur D."/>
            <person name="Arensburger P."/>
            <person name="Atkinson P."/>
            <person name="Beeman R.W."/>
            <person name="Beidler J."/>
            <person name="Brown S.J."/>
            <person name="Demuth J.P."/>
            <person name="Drury D.W."/>
            <person name="Du Y.Z."/>
            <person name="Fujiwara H."/>
            <person name="Lorenzen M."/>
            <person name="Maselli V."/>
            <person name="Osanai M."/>
            <person name="Park Y."/>
            <person name="Robertson H.M."/>
            <person name="Tu Z."/>
            <person name="Wang J.J."/>
            <person name="Wang S."/>
            <person name="Richards S."/>
            <person name="Song H."/>
            <person name="Zhang L."/>
            <person name="Sodergren E."/>
            <person name="Werner D."/>
            <person name="Stanke M."/>
            <person name="Morgenstern B."/>
            <person name="Solovyev V."/>
            <person name="Kosarev P."/>
            <person name="Brown G."/>
            <person name="Chen H.C."/>
            <person name="Ermolaeva O."/>
            <person name="Hlavina W."/>
            <person name="Kapustin Y."/>
            <person name="Kiryutin B."/>
            <person name="Kitts P."/>
            <person name="Maglott D."/>
            <person name="Pruitt K."/>
            <person name="Sapojnikov V."/>
            <person name="Souvorov A."/>
            <person name="Mackey A.J."/>
            <person name="Waterhouse R.M."/>
            <person name="Wyder S."/>
            <person name="Zdobnov E.M."/>
            <person name="Zdobnov E.M."/>
            <person name="Wyder S."/>
            <person name="Kriventseva E.V."/>
            <person name="Kadowaki T."/>
            <person name="Bork P."/>
            <person name="Aranda M."/>
            <person name="Bao R."/>
            <person name="Beermann A."/>
            <person name="Berns N."/>
            <person name="Bolognesi R."/>
            <person name="Bonneton F."/>
            <person name="Bopp D."/>
            <person name="Brown S.J."/>
            <person name="Bucher G."/>
            <person name="Butts T."/>
            <person name="Chaumot A."/>
            <person name="Denell R.E."/>
            <person name="Ferrier D.E."/>
            <person name="Friedrich M."/>
            <person name="Gordon C.M."/>
            <person name="Jindra M."/>
            <person name="Klingler M."/>
            <person name="Lan Q."/>
            <person name="Lattorff H.M."/>
            <person name="Laudet V."/>
            <person name="von Levetsow C."/>
            <person name="Liu Z."/>
            <person name="Lutz R."/>
            <person name="Lynch J.A."/>
            <person name="da Fonseca R.N."/>
            <person name="Posnien N."/>
            <person name="Reuter R."/>
            <person name="Roth S."/>
            <person name="Savard J."/>
            <person name="Schinko J.B."/>
            <person name="Schmitt C."/>
            <person name="Schoppmeier M."/>
            <person name="Schroder R."/>
            <person name="Shippy T.D."/>
            <person name="Simonnet F."/>
            <person name="Marques-Souza H."/>
            <person name="Tautz D."/>
            <person name="Tomoyasu Y."/>
            <person name="Trauner J."/>
            <person name="Van der Zee M."/>
            <person name="Vervoort M."/>
            <person name="Wittkopp N."/>
            <person name="Wimmer E.A."/>
            <person name="Yang X."/>
            <person name="Jones A.K."/>
            <person name="Sattelle D.B."/>
            <person name="Ebert P.R."/>
            <person name="Nelson D."/>
            <person name="Scott J.G."/>
            <person name="Beeman R.W."/>
            <person name="Muthukrishnan S."/>
            <person name="Kramer K.J."/>
            <person name="Arakane Y."/>
            <person name="Beeman R.W."/>
            <person name="Zhu Q."/>
            <person name="Hogenkamp D."/>
            <person name="Dixit R."/>
            <person name="Oppert B."/>
            <person name="Jiang H."/>
            <person name="Zou Z."/>
            <person name="Marshall J."/>
            <person name="Elpidina E."/>
            <person name="Vinokurov K."/>
            <person name="Oppert C."/>
            <person name="Zou Z."/>
            <person name="Evans J."/>
            <person name="Lu Z."/>
            <person name="Zhao P."/>
            <person name="Sumathipala N."/>
            <person name="Altincicek B."/>
            <person name="Vilcinskas A."/>
            <person name="Williams M."/>
            <person name="Hultmark D."/>
            <person name="Hetru C."/>
            <person name="Jiang H."/>
            <person name="Grimmelikhuijzen C.J."/>
            <person name="Hauser F."/>
            <person name="Cazzamali G."/>
            <person name="Williamson M."/>
            <person name="Park Y."/>
            <person name="Li B."/>
            <person name="Tanaka Y."/>
            <person name="Predel R."/>
            <person name="Neupert S."/>
            <person name="Schachtner J."/>
            <person name="Verleyen P."/>
            <person name="Raible F."/>
            <person name="Bork P."/>
            <person name="Friedrich M."/>
            <person name="Walden K.K."/>
            <person name="Robertson H.M."/>
            <person name="Angeli S."/>
            <person name="Foret S."/>
            <person name="Bucher G."/>
            <person name="Schuetz S."/>
            <person name="Maleszka R."/>
            <person name="Wimmer E.A."/>
            <person name="Beeman R.W."/>
            <person name="Lorenzen M."/>
            <person name="Tomoyasu Y."/>
            <person name="Miller S.C."/>
            <person name="Grossmann D."/>
            <person name="Bucher G."/>
        </authorList>
    </citation>
    <scope>NUCLEOTIDE SEQUENCE [LARGE SCALE GENOMIC DNA]</scope>
    <source>
        <strain evidence="3 4">Georgia GA2</strain>
    </source>
</reference>
<dbReference type="Gene3D" id="2.170.300.10">
    <property type="entry name" value="Tie2 ligand-binding domain superfamily"/>
    <property type="match status" value="1"/>
</dbReference>
<organism evidence="3 4">
    <name type="scientific">Tribolium castaneum</name>
    <name type="common">Red flour beetle</name>
    <dbReference type="NCBI Taxonomy" id="7070"/>
    <lineage>
        <taxon>Eukaryota</taxon>
        <taxon>Metazoa</taxon>
        <taxon>Ecdysozoa</taxon>
        <taxon>Arthropoda</taxon>
        <taxon>Hexapoda</taxon>
        <taxon>Insecta</taxon>
        <taxon>Pterygota</taxon>
        <taxon>Neoptera</taxon>
        <taxon>Endopterygota</taxon>
        <taxon>Coleoptera</taxon>
        <taxon>Polyphaga</taxon>
        <taxon>Cucujiformia</taxon>
        <taxon>Tenebrionidae</taxon>
        <taxon>Tenebrionidae incertae sedis</taxon>
        <taxon>Tribolium</taxon>
    </lineage>
</organism>
<dbReference type="AlphaFoldDB" id="A0A139WIC8"/>
<evidence type="ECO:0000313" key="3">
    <source>
        <dbReference type="EMBL" id="KYB27595.1"/>
    </source>
</evidence>
<evidence type="ECO:0008006" key="5">
    <source>
        <dbReference type="Google" id="ProtNLM"/>
    </source>
</evidence>
<evidence type="ECO:0000313" key="4">
    <source>
        <dbReference type="Proteomes" id="UP000007266"/>
    </source>
</evidence>
<sequence>MRPNILLPLFVIVTYVDGAIFKLQNQTHIHCIDENKDSTILIYPPAETLESSSNLLEDKKWFNDDWEEKETKNLPTAHILDSRWQEIPVIKTNYLHFDLFRSVSISVYTPKNFEIFIYSDTQASYITPPIENNYWNHFTIISTDKDIITIHNNKTIRKQVNFQPKYVVFKSENETFLKIHHDRLVRWSNTTSKQPTVLTVPPTESPCMILYSSLCPNCTLHIHHSRKGKKTIHATAQEPDMIEYWQTTEVEIDPNRENQITFYRKNMHGQSSGYWAIEFQLCKKTNMVSYKINSEETPNFTCETLIKTKRKAYEGNIVEPCSSGRFGTYCNITCESVLGKEFSQCEKCQICVNETYCYCASGYKGEKCSKFCEAGKWGPSCRKQCEDCSGCDPKTGKCHHPFGKPLGRGQRNKSTAIVLLLTTVAMSMTTVCAVLLICLRLAILYRRDFSAILFQ</sequence>
<gene>
    <name evidence="3" type="primary">AUGUSTUS-3.0.2_33056</name>
    <name evidence="3" type="ORF">TcasGA2_TC033056</name>
</gene>
<name>A0A139WIC8_TRICA</name>
<feature type="signal peptide" evidence="2">
    <location>
        <begin position="1"/>
        <end position="18"/>
    </location>
</feature>
<feature type="transmembrane region" description="Helical" evidence="1">
    <location>
        <begin position="416"/>
        <end position="439"/>
    </location>
</feature>
<evidence type="ECO:0000256" key="1">
    <source>
        <dbReference type="SAM" id="Phobius"/>
    </source>
</evidence>
<dbReference type="EMBL" id="KQ971342">
    <property type="protein sequence ID" value="KYB27595.1"/>
    <property type="molecule type" value="Genomic_DNA"/>
</dbReference>
<evidence type="ECO:0000256" key="2">
    <source>
        <dbReference type="SAM" id="SignalP"/>
    </source>
</evidence>
<accession>A0A139WIC8</accession>
<dbReference type="OrthoDB" id="6159004at2759"/>
<keyword evidence="1" id="KW-0472">Membrane</keyword>
<keyword evidence="4" id="KW-1185">Reference proteome</keyword>
<reference evidence="3 4" key="2">
    <citation type="journal article" date="2010" name="Nucleic Acids Res.">
        <title>BeetleBase in 2010: revisions to provide comprehensive genomic information for Tribolium castaneum.</title>
        <authorList>
            <person name="Kim H.S."/>
            <person name="Murphy T."/>
            <person name="Xia J."/>
            <person name="Caragea D."/>
            <person name="Park Y."/>
            <person name="Beeman R.W."/>
            <person name="Lorenzen M.D."/>
            <person name="Butcher S."/>
            <person name="Manak J.R."/>
            <person name="Brown S.J."/>
        </authorList>
    </citation>
    <scope>GENOME REANNOTATION</scope>
    <source>
        <strain evidence="3 4">Georgia GA2</strain>
    </source>
</reference>
<dbReference type="STRING" id="7070.A0A139WIC8"/>
<dbReference type="KEGG" id="tca:103312942"/>